<gene>
    <name evidence="2" type="ORF">KQ656_13630</name>
</gene>
<dbReference type="EMBL" id="JAHLZN010000045">
    <property type="protein sequence ID" value="MBU6114994.1"/>
    <property type="molecule type" value="Genomic_DNA"/>
</dbReference>
<proteinExistence type="predicted"/>
<dbReference type="InterPro" id="IPR007554">
    <property type="entry name" value="Glycerophosphate_synth"/>
</dbReference>
<sequence>MSKIKEIKDFILNPVKENRNNKRVSDNAYYLDKIRTTTIKRNSILFESYHGVNFTGNVYAIFKKMIDVYPTMRFYIAIKNIDDPMIQWIKQNYNSSNIEIVEYESREYLKLLATCKYLVNDTSFMPYFTKRNNQIYINTWHGTPLKTLGIDIKNRGFNDHKNIQKNLFTADKIIMPNKFTANKLIISHDLEGILNAEVGIYGNPRVDLTLKSNRDEIIEKYQLESNKNIVLFAPTWKKSIDQTTNEDINHLIMEIALIQEKFGSKYKIYLKAHYFIYDKLEELGLEDVIIPNWVDTNELLSAVDVLITDYSSIFFDFLPLQRPIYFYMPDKEIYEEDRGFYLNIESLPGSKAYTIQELINNIEKYQEIYNVAFKNEITKFLELYCNYDKGIASAKSIDFILGKQKEKKLYKSNKKVIVFYGGGFYNNGITNSIINLSKKIDYDNYEMILIENDKKFRDKILNMRRLDPRVHVISKFSRTNRNIFDTISQNLLYRQGYSSKFINKKLLEEYFKLDFKRIFGNLNPDVLIDYGGYNKMFTAIFAFAPVKKKAIFLHNDMQGEYDKIINGRYKHRWNLKVIFSLYDKFDKIISVTESANKANKENLSKYITNPQEKMISISNIINGDEIEKMAKLGENRKYFDDEDDIEYLVFNKSEVKNTQITMKAVELPNSSYHNFVNIARLSPEKNHEELIKAFVDVVKKYKNSRLYILGDGPLKKSLHKLIVSLRMEKNIFLLGFIENPFMFVNQCDCFILPSIYEGQGMVIMEAQVLGLPVIGTNVAGINSIINENNGLLVEQNVEQIAAGMLKYIEEGIVKEKFDYEKYNNEIIEKFTYEILEN</sequence>
<dbReference type="PANTHER" id="PTHR37316:SF3">
    <property type="entry name" value="TEICHOIC ACID GLYCEROL-PHOSPHATE TRANSFERASE"/>
    <property type="match status" value="1"/>
</dbReference>
<dbReference type="InterPro" id="IPR001296">
    <property type="entry name" value="Glyco_trans_1"/>
</dbReference>
<organism evidence="2 3">
    <name type="scientific">Mammaliicoccus lentus</name>
    <name type="common">Staphylococcus lentus</name>
    <dbReference type="NCBI Taxonomy" id="42858"/>
    <lineage>
        <taxon>Bacteria</taxon>
        <taxon>Bacillati</taxon>
        <taxon>Bacillota</taxon>
        <taxon>Bacilli</taxon>
        <taxon>Bacillales</taxon>
        <taxon>Staphylococcaceae</taxon>
        <taxon>Mammaliicoccus</taxon>
    </lineage>
</organism>
<dbReference type="Pfam" id="PF04464">
    <property type="entry name" value="Glyphos_transf"/>
    <property type="match status" value="1"/>
</dbReference>
<comment type="caution">
    <text evidence="2">The sequence shown here is derived from an EMBL/GenBank/DDBJ whole genome shotgun (WGS) entry which is preliminary data.</text>
</comment>
<dbReference type="Proteomes" id="UP000770161">
    <property type="component" value="Unassembled WGS sequence"/>
</dbReference>
<dbReference type="PANTHER" id="PTHR37316">
    <property type="entry name" value="TEICHOIC ACID GLYCEROL-PHOSPHATE PRIMASE"/>
    <property type="match status" value="1"/>
</dbReference>
<keyword evidence="3" id="KW-1185">Reference proteome</keyword>
<reference evidence="2 3" key="1">
    <citation type="submission" date="2021-06" db="EMBL/GenBank/DDBJ databases">
        <title>Staphylococcus lentus K169 genome sequencing.</title>
        <authorList>
            <person name="Sundareshan S."/>
            <person name="Akhila D.S."/>
            <person name="Prachi D."/>
            <person name="Sivakumar R."/>
            <person name="Rajendhran J."/>
            <person name="Isloor S."/>
            <person name="Hegde N.R."/>
        </authorList>
    </citation>
    <scope>NUCLEOTIDE SEQUENCE [LARGE SCALE GENOMIC DNA]</scope>
    <source>
        <strain evidence="2 3">K169</strain>
    </source>
</reference>
<dbReference type="InterPro" id="IPR051612">
    <property type="entry name" value="Teichoic_Acid_Biosynth"/>
</dbReference>
<evidence type="ECO:0000313" key="2">
    <source>
        <dbReference type="EMBL" id="MBU6114994.1"/>
    </source>
</evidence>
<accession>A0ABS6GZW8</accession>
<dbReference type="RefSeq" id="WP_216683980.1">
    <property type="nucleotide sequence ID" value="NZ_JAHLZN010000045.1"/>
</dbReference>
<evidence type="ECO:0000313" key="3">
    <source>
        <dbReference type="Proteomes" id="UP000770161"/>
    </source>
</evidence>
<name>A0ABS6GZW8_MAMLE</name>
<dbReference type="CDD" id="cd03811">
    <property type="entry name" value="GT4_GT28_WabH-like"/>
    <property type="match status" value="1"/>
</dbReference>
<dbReference type="Pfam" id="PF00534">
    <property type="entry name" value="Glycos_transf_1"/>
    <property type="match status" value="1"/>
</dbReference>
<evidence type="ECO:0000259" key="1">
    <source>
        <dbReference type="Pfam" id="PF00534"/>
    </source>
</evidence>
<feature type="domain" description="Glycosyl transferase family 1" evidence="1">
    <location>
        <begin position="666"/>
        <end position="822"/>
    </location>
</feature>
<protein>
    <submittedName>
        <fullName evidence="2">CDP-glycerol glycerophosphotransferase family protein</fullName>
    </submittedName>
</protein>